<dbReference type="GO" id="GO:0016874">
    <property type="term" value="F:ligase activity"/>
    <property type="evidence" value="ECO:0007669"/>
    <property type="project" value="UniProtKB-KW"/>
</dbReference>
<sequence length="423" mass="45941">MLTPASNANCCATTAVAEINRSCHCLPFDAAVRRDRVSSGSHNPRLPGLLADRPGLYAGTAVFLARDHYLQMAQLVEAVAHSTETNSYEVAIHARDPGIDLTCQQESQGLLMGFDFHVSADGPRLIEINTNAGAAFLAKQFAEPGSSCLPVGTNRPDFTESRLDDLLVSMFLDEWNTLRRGEQLGTLAIVDENPENQYLYPDMLLAAELLNSRGIRTLIVDPSALTYRDGALRHDGETIDMVYNRLTDFKLEADSSRALQQAYLEDGAVISPSPRHHALYADKRNLVLLGGADGTPGAVEADLRVMIPLTQTVGLIDPAAAWKARKSKFFKPAGGFGSRAAYRGDKLTTGVWKTILNGDYVAQQYVAPADRGLLVDGVPVRLKFDIRLYAYAGKPLFPVARMYSGQTTNFRTSGGGLAPVILV</sequence>
<dbReference type="Proteomes" id="UP001073227">
    <property type="component" value="Unassembled WGS sequence"/>
</dbReference>
<keyword evidence="1" id="KW-0436">Ligase</keyword>
<gene>
    <name evidence="1" type="ORF">OEG84_01235</name>
</gene>
<comment type="caution">
    <text evidence="1">The sequence shown here is derived from an EMBL/GenBank/DDBJ whole genome shotgun (WGS) entry which is preliminary data.</text>
</comment>
<organism evidence="1 2">
    <name type="scientific">Hoeflea algicola</name>
    <dbReference type="NCBI Taxonomy" id="2983763"/>
    <lineage>
        <taxon>Bacteria</taxon>
        <taxon>Pseudomonadati</taxon>
        <taxon>Pseudomonadota</taxon>
        <taxon>Alphaproteobacteria</taxon>
        <taxon>Hyphomicrobiales</taxon>
        <taxon>Rhizobiaceae</taxon>
        <taxon>Hoeflea</taxon>
    </lineage>
</organism>
<protein>
    <submittedName>
        <fullName evidence="1">Tubulin--tyrosine ligase family protein</fullName>
    </submittedName>
</protein>
<proteinExistence type="predicted"/>
<evidence type="ECO:0000313" key="1">
    <source>
        <dbReference type="EMBL" id="MCY0146374.1"/>
    </source>
</evidence>
<evidence type="ECO:0000313" key="2">
    <source>
        <dbReference type="Proteomes" id="UP001073227"/>
    </source>
</evidence>
<name>A0ABT3Z4R0_9HYPH</name>
<accession>A0ABT3Z4R0</accession>
<reference evidence="1" key="1">
    <citation type="submission" date="2022-10" db="EMBL/GenBank/DDBJ databases">
        <title>Hoeflea sp. G2-23, isolated from marine algae.</title>
        <authorList>
            <person name="Kristyanto S."/>
            <person name="Kim J.M."/>
            <person name="Jeon C.O."/>
        </authorList>
    </citation>
    <scope>NUCLEOTIDE SEQUENCE</scope>
    <source>
        <strain evidence="1">G2-23</strain>
    </source>
</reference>
<dbReference type="RefSeq" id="WP_267652050.1">
    <property type="nucleotide sequence ID" value="NZ_JAOVZR010000001.1"/>
</dbReference>
<dbReference type="EMBL" id="JAOVZR010000001">
    <property type="protein sequence ID" value="MCY0146374.1"/>
    <property type="molecule type" value="Genomic_DNA"/>
</dbReference>
<keyword evidence="2" id="KW-1185">Reference proteome</keyword>